<proteinExistence type="predicted"/>
<protein>
    <recommendedName>
        <fullName evidence="4">Transmembrane protein</fullName>
    </recommendedName>
</protein>
<evidence type="ECO:0000256" key="1">
    <source>
        <dbReference type="SAM" id="Phobius"/>
    </source>
</evidence>
<keyword evidence="1" id="KW-0812">Transmembrane</keyword>
<feature type="transmembrane region" description="Helical" evidence="1">
    <location>
        <begin position="59"/>
        <end position="80"/>
    </location>
</feature>
<reference evidence="2 3" key="1">
    <citation type="submission" date="2016-07" db="EMBL/GenBank/DDBJ databases">
        <title>Pervasive Adenine N6-methylation of Active Genes in Fungi.</title>
        <authorList>
            <consortium name="DOE Joint Genome Institute"/>
            <person name="Mondo S.J."/>
            <person name="Dannebaum R.O."/>
            <person name="Kuo R.C."/>
            <person name="Labutti K."/>
            <person name="Haridas S."/>
            <person name="Kuo A."/>
            <person name="Salamov A."/>
            <person name="Ahrendt S.R."/>
            <person name="Lipzen A."/>
            <person name="Sullivan W."/>
            <person name="Andreopoulos W.B."/>
            <person name="Clum A."/>
            <person name="Lindquist E."/>
            <person name="Daum C."/>
            <person name="Ramamoorthy G.K."/>
            <person name="Gryganskyi A."/>
            <person name="Culley D."/>
            <person name="Magnuson J.K."/>
            <person name="James T.Y."/>
            <person name="O'Malley M.A."/>
            <person name="Stajich J.E."/>
            <person name="Spatafora J.W."/>
            <person name="Visel A."/>
            <person name="Grigoriev I.V."/>
        </authorList>
    </citation>
    <scope>NUCLEOTIDE SEQUENCE [LARGE SCALE GENOMIC DNA]</scope>
    <source>
        <strain evidence="2 3">JEL800</strain>
    </source>
</reference>
<keyword evidence="1" id="KW-0472">Membrane</keyword>
<gene>
    <name evidence="2" type="ORF">BCR33DRAFT_389760</name>
</gene>
<evidence type="ECO:0000313" key="2">
    <source>
        <dbReference type="EMBL" id="ORY39505.1"/>
    </source>
</evidence>
<feature type="transmembrane region" description="Helical" evidence="1">
    <location>
        <begin position="21"/>
        <end position="39"/>
    </location>
</feature>
<dbReference type="Proteomes" id="UP000193642">
    <property type="component" value="Unassembled WGS sequence"/>
</dbReference>
<evidence type="ECO:0000313" key="3">
    <source>
        <dbReference type="Proteomes" id="UP000193642"/>
    </source>
</evidence>
<comment type="caution">
    <text evidence="2">The sequence shown here is derived from an EMBL/GenBank/DDBJ whole genome shotgun (WGS) entry which is preliminary data.</text>
</comment>
<organism evidence="2 3">
    <name type="scientific">Rhizoclosmatium globosum</name>
    <dbReference type="NCBI Taxonomy" id="329046"/>
    <lineage>
        <taxon>Eukaryota</taxon>
        <taxon>Fungi</taxon>
        <taxon>Fungi incertae sedis</taxon>
        <taxon>Chytridiomycota</taxon>
        <taxon>Chytridiomycota incertae sedis</taxon>
        <taxon>Chytridiomycetes</taxon>
        <taxon>Chytridiales</taxon>
        <taxon>Chytriomycetaceae</taxon>
        <taxon>Rhizoclosmatium</taxon>
    </lineage>
</organism>
<keyword evidence="1" id="KW-1133">Transmembrane helix</keyword>
<dbReference type="OrthoDB" id="10607323at2759"/>
<sequence length="439" mass="48258">MDAAKYSYIMYKALAMAGFPQHWPYLLTGIISLILYWLYMEQSYTFQLDCQAERKGNWALILLYGYWTIVDFSATIVMLLKMNDFIHSNNQISSASLHSVAVNDRLEDEVKVFSFHRIREEVRLCLTIGGMGAISAVSVLRVARPELGIPVVSRIVFVFSQLLLLTGSRKVAAVDVPSIRRGSLRRGSAIRSNSMHSTHSPVSVTSSLIGPMSRNASQKSSQSIQSISNFQATEIFSGDLNTSSGILRMDSVVGRGPPNAIDLLRASDSGRIIGIRDSNATESSAVRQSMIAKVKRTMSLHTDTGDKGATPAHQLLSDNGYMAPANRRLSRHPSRSYMPNMSGDDILLPNRIVSRKTSLHNSIHNAHTAGISGSDLVHPAVSQDNSFIGLQTMLPSISRQLSQDTADMVSPSCITVPPRYQKDQFIGKESRIIITSPDD</sequence>
<name>A0A1Y2BZL5_9FUNG</name>
<dbReference type="AlphaFoldDB" id="A0A1Y2BZL5"/>
<keyword evidence="3" id="KW-1185">Reference proteome</keyword>
<evidence type="ECO:0008006" key="4">
    <source>
        <dbReference type="Google" id="ProtNLM"/>
    </source>
</evidence>
<dbReference type="EMBL" id="MCGO01000039">
    <property type="protein sequence ID" value="ORY39505.1"/>
    <property type="molecule type" value="Genomic_DNA"/>
</dbReference>
<accession>A0A1Y2BZL5</accession>